<dbReference type="PANTHER" id="PTHR43663">
    <property type="entry name" value="CHROMATE TRANSPORT PROTEIN-RELATED"/>
    <property type="match status" value="1"/>
</dbReference>
<accession>A0ABW8T7K9</accession>
<organism evidence="8 9">
    <name type="scientific">Candidatus Clostridium stratigraminis</name>
    <dbReference type="NCBI Taxonomy" id="3381661"/>
    <lineage>
        <taxon>Bacteria</taxon>
        <taxon>Bacillati</taxon>
        <taxon>Bacillota</taxon>
        <taxon>Clostridia</taxon>
        <taxon>Eubacteriales</taxon>
        <taxon>Clostridiaceae</taxon>
        <taxon>Clostridium</taxon>
    </lineage>
</organism>
<evidence type="ECO:0000256" key="6">
    <source>
        <dbReference type="ARBA" id="ARBA00023136"/>
    </source>
</evidence>
<feature type="transmembrane region" description="Helical" evidence="7">
    <location>
        <begin position="74"/>
        <end position="99"/>
    </location>
</feature>
<proteinExistence type="inferred from homology"/>
<keyword evidence="6 7" id="KW-0472">Membrane</keyword>
<dbReference type="EMBL" id="JBJHZZ010000008">
    <property type="protein sequence ID" value="MFL0247687.1"/>
    <property type="molecule type" value="Genomic_DNA"/>
</dbReference>
<protein>
    <submittedName>
        <fullName evidence="8">Chromate transporter</fullName>
    </submittedName>
</protein>
<evidence type="ECO:0000313" key="8">
    <source>
        <dbReference type="EMBL" id="MFL0247687.1"/>
    </source>
</evidence>
<keyword evidence="9" id="KW-1185">Reference proteome</keyword>
<comment type="caution">
    <text evidence="8">The sequence shown here is derived from an EMBL/GenBank/DDBJ whole genome shotgun (WGS) entry which is preliminary data.</text>
</comment>
<evidence type="ECO:0000256" key="2">
    <source>
        <dbReference type="ARBA" id="ARBA00005262"/>
    </source>
</evidence>
<comment type="subcellular location">
    <subcellularLocation>
        <location evidence="1">Cell membrane</location>
        <topology evidence="1">Multi-pass membrane protein</topology>
    </subcellularLocation>
</comment>
<evidence type="ECO:0000256" key="1">
    <source>
        <dbReference type="ARBA" id="ARBA00004651"/>
    </source>
</evidence>
<reference evidence="8 9" key="1">
    <citation type="submission" date="2024-11" db="EMBL/GenBank/DDBJ databases">
        <authorList>
            <person name="Heng Y.C."/>
            <person name="Lim A.C.H."/>
            <person name="Lee J.K.Y."/>
            <person name="Kittelmann S."/>
        </authorList>
    </citation>
    <scope>NUCLEOTIDE SEQUENCE [LARGE SCALE GENOMIC DNA]</scope>
    <source>
        <strain evidence="8 9">WILCCON 0185</strain>
    </source>
</reference>
<gene>
    <name evidence="8" type="ORF">ACJDUG_11970</name>
</gene>
<sequence>MRILIEIFLVFLKIGTFTIGGGYAMIPLIEKEVVDKKGWIDRKEFVELLALGQSAPGPIAVDTAVFVGYKIGGIFGSIAAVIGCILTAFIVILVFAIYYMGVKDSAIVQRIFLGIRPAVVALIAVPVFRIAKNSDLTKKTIFIPIFTVLLIVFLNVNPVFIIMASAIGGLSYGIIKERKVK</sequence>
<comment type="similarity">
    <text evidence="2">Belongs to the chromate ion transporter (CHR) (TC 2.A.51) family.</text>
</comment>
<keyword evidence="5 7" id="KW-1133">Transmembrane helix</keyword>
<evidence type="ECO:0000313" key="9">
    <source>
        <dbReference type="Proteomes" id="UP001623591"/>
    </source>
</evidence>
<feature type="transmembrane region" description="Helical" evidence="7">
    <location>
        <begin position="111"/>
        <end position="130"/>
    </location>
</feature>
<feature type="transmembrane region" description="Helical" evidence="7">
    <location>
        <begin position="7"/>
        <end position="29"/>
    </location>
</feature>
<keyword evidence="3" id="KW-1003">Cell membrane</keyword>
<dbReference type="InterPro" id="IPR003370">
    <property type="entry name" value="Chromate_transpt"/>
</dbReference>
<name>A0ABW8T7K9_9CLOT</name>
<dbReference type="PANTHER" id="PTHR43663:SF2">
    <property type="entry name" value="CHROMATE TRANSPORT PROTEIN-RELATED"/>
    <property type="match status" value="1"/>
</dbReference>
<evidence type="ECO:0000256" key="4">
    <source>
        <dbReference type="ARBA" id="ARBA00022692"/>
    </source>
</evidence>
<evidence type="ECO:0000256" key="5">
    <source>
        <dbReference type="ARBA" id="ARBA00022989"/>
    </source>
</evidence>
<dbReference type="Pfam" id="PF02417">
    <property type="entry name" value="Chromate_transp"/>
    <property type="match status" value="1"/>
</dbReference>
<evidence type="ECO:0000256" key="7">
    <source>
        <dbReference type="SAM" id="Phobius"/>
    </source>
</evidence>
<dbReference type="Proteomes" id="UP001623591">
    <property type="component" value="Unassembled WGS sequence"/>
</dbReference>
<feature type="transmembrane region" description="Helical" evidence="7">
    <location>
        <begin position="142"/>
        <end position="175"/>
    </location>
</feature>
<dbReference type="RefSeq" id="WP_406770116.1">
    <property type="nucleotide sequence ID" value="NZ_JBJHZZ010000008.1"/>
</dbReference>
<evidence type="ECO:0000256" key="3">
    <source>
        <dbReference type="ARBA" id="ARBA00022475"/>
    </source>
</evidence>
<dbReference type="InterPro" id="IPR052518">
    <property type="entry name" value="CHR_Transporter"/>
</dbReference>
<keyword evidence="4 7" id="KW-0812">Transmembrane</keyword>